<proteinExistence type="predicted"/>
<protein>
    <submittedName>
        <fullName evidence="1">Uncharacterized protein</fullName>
    </submittedName>
</protein>
<dbReference type="EMBL" id="JBBPBM010000020">
    <property type="protein sequence ID" value="KAK8551065.1"/>
    <property type="molecule type" value="Genomic_DNA"/>
</dbReference>
<comment type="caution">
    <text evidence="1">The sequence shown here is derived from an EMBL/GenBank/DDBJ whole genome shotgun (WGS) entry which is preliminary data.</text>
</comment>
<evidence type="ECO:0000313" key="2">
    <source>
        <dbReference type="Proteomes" id="UP001472677"/>
    </source>
</evidence>
<name>A0ABR2E3B0_9ROSI</name>
<dbReference type="Proteomes" id="UP001472677">
    <property type="component" value="Unassembled WGS sequence"/>
</dbReference>
<organism evidence="1 2">
    <name type="scientific">Hibiscus sabdariffa</name>
    <name type="common">roselle</name>
    <dbReference type="NCBI Taxonomy" id="183260"/>
    <lineage>
        <taxon>Eukaryota</taxon>
        <taxon>Viridiplantae</taxon>
        <taxon>Streptophyta</taxon>
        <taxon>Embryophyta</taxon>
        <taxon>Tracheophyta</taxon>
        <taxon>Spermatophyta</taxon>
        <taxon>Magnoliopsida</taxon>
        <taxon>eudicotyledons</taxon>
        <taxon>Gunneridae</taxon>
        <taxon>Pentapetalae</taxon>
        <taxon>rosids</taxon>
        <taxon>malvids</taxon>
        <taxon>Malvales</taxon>
        <taxon>Malvaceae</taxon>
        <taxon>Malvoideae</taxon>
        <taxon>Hibiscus</taxon>
    </lineage>
</organism>
<keyword evidence="2" id="KW-1185">Reference proteome</keyword>
<reference evidence="1 2" key="1">
    <citation type="journal article" date="2024" name="G3 (Bethesda)">
        <title>Genome assembly of Hibiscus sabdariffa L. provides insights into metabolisms of medicinal natural products.</title>
        <authorList>
            <person name="Kim T."/>
        </authorList>
    </citation>
    <scope>NUCLEOTIDE SEQUENCE [LARGE SCALE GENOMIC DNA]</scope>
    <source>
        <strain evidence="1">TK-2024</strain>
        <tissue evidence="1">Old leaves</tissue>
    </source>
</reference>
<evidence type="ECO:0000313" key="1">
    <source>
        <dbReference type="EMBL" id="KAK8551065.1"/>
    </source>
</evidence>
<sequence length="130" mass="14074">MLSSCGQPIKIILVTSLPEHVAKTVCVVTCIATNVCSLHMLPLDFRVTHSGVSNSERKMVSQSCGLRGKTLDSIQLISLQPQPGKASLTISTKEQVHGTCFKLSFPLPDFHGFNNSIFIQLVATDNCGLF</sequence>
<gene>
    <name evidence="1" type="ORF">V6N12_039734</name>
</gene>
<accession>A0ABR2E3B0</accession>